<dbReference type="EMBL" id="CACRTO010000043">
    <property type="protein sequence ID" value="VYU58465.1"/>
    <property type="molecule type" value="Genomic_DNA"/>
</dbReference>
<dbReference type="AlphaFoldDB" id="A0A6N3G2K8"/>
<evidence type="ECO:0000313" key="1">
    <source>
        <dbReference type="EMBL" id="VYU58465.1"/>
    </source>
</evidence>
<name>A0A6N3G2K8_9CLOT</name>
<reference evidence="1" key="1">
    <citation type="submission" date="2019-11" db="EMBL/GenBank/DDBJ databases">
        <authorList>
            <person name="Feng L."/>
        </authorList>
    </citation>
    <scope>NUCLEOTIDE SEQUENCE</scope>
    <source>
        <strain evidence="1">CTertiumLFYP3</strain>
    </source>
</reference>
<proteinExistence type="predicted"/>
<organism evidence="1">
    <name type="scientific">Clostridium tertium</name>
    <dbReference type="NCBI Taxonomy" id="1559"/>
    <lineage>
        <taxon>Bacteria</taxon>
        <taxon>Bacillati</taxon>
        <taxon>Bacillota</taxon>
        <taxon>Clostridia</taxon>
        <taxon>Eubacteriales</taxon>
        <taxon>Clostridiaceae</taxon>
        <taxon>Clostridium</taxon>
    </lineage>
</organism>
<accession>A0A6N3G2K8</accession>
<gene>
    <name evidence="1" type="ORF">CTLFYP3_02969</name>
</gene>
<protein>
    <submittedName>
        <fullName evidence="1">Uncharacterized protein</fullName>
    </submittedName>
</protein>
<sequence>MKNVLKINNIMTLGCFLLSAFFIYKIAYAIGKAIAHLIK</sequence>